<keyword evidence="6" id="KW-1185">Reference proteome</keyword>
<dbReference type="GO" id="GO:0007165">
    <property type="term" value="P:signal transduction"/>
    <property type="evidence" value="ECO:0007669"/>
    <property type="project" value="InterPro"/>
</dbReference>
<dbReference type="GO" id="GO:0005096">
    <property type="term" value="F:GTPase activator activity"/>
    <property type="evidence" value="ECO:0007669"/>
    <property type="project" value="UniProtKB-KW"/>
</dbReference>
<feature type="chain" id="PRO_5006455412" description="Rho-GAP domain-containing protein" evidence="3">
    <location>
        <begin position="19"/>
        <end position="1031"/>
    </location>
</feature>
<organism evidence="5 6">
    <name type="scientific">Drosophila erecta</name>
    <name type="common">Fruit fly</name>
    <dbReference type="NCBI Taxonomy" id="7220"/>
    <lineage>
        <taxon>Eukaryota</taxon>
        <taxon>Metazoa</taxon>
        <taxon>Ecdysozoa</taxon>
        <taxon>Arthropoda</taxon>
        <taxon>Hexapoda</taxon>
        <taxon>Insecta</taxon>
        <taxon>Pterygota</taxon>
        <taxon>Neoptera</taxon>
        <taxon>Endopterygota</taxon>
        <taxon>Diptera</taxon>
        <taxon>Brachycera</taxon>
        <taxon>Muscomorpha</taxon>
        <taxon>Ephydroidea</taxon>
        <taxon>Drosophilidae</taxon>
        <taxon>Drosophila</taxon>
        <taxon>Sophophora</taxon>
    </lineage>
</organism>
<protein>
    <recommendedName>
        <fullName evidence="4">Rho-GAP domain-containing protein</fullName>
    </recommendedName>
</protein>
<dbReference type="PANTHER" id="PTHR14963:SF7">
    <property type="entry name" value="RHO GTPASE-ACTIVATING PROTEIN 19"/>
    <property type="match status" value="1"/>
</dbReference>
<sequence length="1031" mass="113909">MLLLLLLSLFVDIYSVYSIVSTDTDTDCKEATMDTDHANINDFRDRDLATRMRRCNYEKYKSLVRMHLSFELELNTDEFDLPCHEIVYEDKGKLKKWNRLSKKHRLGHGSSATSCAAGSGSKSVGNSPTETLQQQIDPGFLMHLQELKEFLMLEKNLTQEGLFRKAGAVSRQNELRMHIQHDKPLNLELAGFSAHDCATVFKGFLSELPEPLLTDAHYPAHLQIAPLCQALNGQATATAERQQHLLNSVQLLLLLLPEEHRELLQHIIEMLHAVAMHEKSNKMSADNLATLFTPHLICPRQLPPEVLHYQAKKMSSIVTYMIVRGLDIFEVPGKLSTDIRAYFLERKRKKTMSPEQTLDESISDVSTVNTVYTFVDRAATAAATNTNNTDTELAQLYAHIQSMPESSKKRRLIKQFNKQNGQGTPLQLVVMNRLKNNEATRSAKSLGDSIKKHIFHKSLMSRTPKRVPLSIHLSSGSETPNMSHVKPPKMRVLFQSPTPPTPTSSTITSVSLATNPRHQLQKSISSTSLKIESSSSDSNSSCATNGTISAPVSRQQSKESPSNGGAAVSGQDLDEIDADCCVTPLKIMSAVAKQLIDKKSVAWDEHRLLEIEEYSNPSTPVQQSTRYKSEPNLSSIVPQVDAEEEDDGALTPIMEGASTMVATSSHMGRSITRKLMKGVSMGNLRFPFSTPETTKRLVRSVSATLRRRPSGEEGKPCPLAADAPLLEDVDDSDEDDDHRGEVDEEDDDTLSENNGSSNELPAMSLGYQQILQSSVYRNMDLITSTPALHMGRRSMSPITKSTQRMPKAMQESIMTPRSRKPVMLLTALAGNGDKQLNLSFAEQDEQDSIGSTPTKQLEPPSLHSEDATSLGGYADILGQQQSFALFNPRQRTTSSSNSNEDSKPSNALSSDFKEYLLTRSVLTASPADLSFASRSDDFGGASTTQDIDDLDESDLSPSLLYCLDGNEPTLASPYGNSNGRKRSAGTPLKSTLITDLDADNKENIENLQEEHSRTKKLLITSPEKYPGETAL</sequence>
<feature type="signal peptide" evidence="3">
    <location>
        <begin position="1"/>
        <end position="18"/>
    </location>
</feature>
<keyword evidence="3" id="KW-0732">Signal</keyword>
<dbReference type="SUPFAM" id="SSF48350">
    <property type="entry name" value="GTPase activation domain, GAP"/>
    <property type="match status" value="1"/>
</dbReference>
<dbReference type="Pfam" id="PF00620">
    <property type="entry name" value="RhoGAP"/>
    <property type="match status" value="1"/>
</dbReference>
<accession>B3NMK2</accession>
<dbReference type="HOGENOM" id="CLU_012061_1_0_1"/>
<feature type="domain" description="Rho-GAP" evidence="4">
    <location>
        <begin position="130"/>
        <end position="329"/>
    </location>
</feature>
<dbReference type="OrthoDB" id="10061772at2759"/>
<dbReference type="PANTHER" id="PTHR14963">
    <property type="entry name" value="RHO GTPASE ACTIVATING PROTEIN 18,19-RELATED"/>
    <property type="match status" value="1"/>
</dbReference>
<dbReference type="SMART" id="SM00324">
    <property type="entry name" value="RhoGAP"/>
    <property type="match status" value="1"/>
</dbReference>
<evidence type="ECO:0000256" key="3">
    <source>
        <dbReference type="SAM" id="SignalP"/>
    </source>
</evidence>
<evidence type="ECO:0000313" key="5">
    <source>
        <dbReference type="EMBL" id="EDV54941.2"/>
    </source>
</evidence>
<dbReference type="GO" id="GO:0051056">
    <property type="term" value="P:regulation of small GTPase mediated signal transduction"/>
    <property type="evidence" value="ECO:0007669"/>
    <property type="project" value="TreeGrafter"/>
</dbReference>
<dbReference type="InterPro" id="IPR008936">
    <property type="entry name" value="Rho_GTPase_activation_prot"/>
</dbReference>
<keyword evidence="1" id="KW-0343">GTPase activation</keyword>
<dbReference type="GO" id="GO:0005737">
    <property type="term" value="C:cytoplasm"/>
    <property type="evidence" value="ECO:0007669"/>
    <property type="project" value="TreeGrafter"/>
</dbReference>
<feature type="compositionally biased region" description="Low complexity" evidence="2">
    <location>
        <begin position="109"/>
        <end position="123"/>
    </location>
</feature>
<dbReference type="AlphaFoldDB" id="B3NMK2"/>
<evidence type="ECO:0000256" key="2">
    <source>
        <dbReference type="SAM" id="MobiDB-lite"/>
    </source>
</evidence>
<dbReference type="PROSITE" id="PS50238">
    <property type="entry name" value="RHOGAP"/>
    <property type="match status" value="1"/>
</dbReference>
<evidence type="ECO:0000313" key="6">
    <source>
        <dbReference type="Proteomes" id="UP000008711"/>
    </source>
</evidence>
<gene>
    <name evidence="5" type="primary">Dere\GG21038</name>
    <name evidence="5" type="synonym">dere_GLEANR_5783</name>
    <name evidence="5" type="synonym">GG21038</name>
    <name evidence="5" type="ORF">Dere_GG21038</name>
</gene>
<feature type="region of interest" description="Disordered" evidence="2">
    <location>
        <begin position="932"/>
        <end position="952"/>
    </location>
</feature>
<dbReference type="InterPro" id="IPR000198">
    <property type="entry name" value="RhoGAP_dom"/>
</dbReference>
<feature type="region of interest" description="Disordered" evidence="2">
    <location>
        <begin position="842"/>
        <end position="868"/>
    </location>
</feature>
<reference evidence="5 6" key="1">
    <citation type="journal article" date="2007" name="Nature">
        <title>Evolution of genes and genomes on the Drosophila phylogeny.</title>
        <authorList>
            <consortium name="Drosophila 12 Genomes Consortium"/>
            <person name="Clark A.G."/>
            <person name="Eisen M.B."/>
            <person name="Smith D.R."/>
            <person name="Bergman C.M."/>
            <person name="Oliver B."/>
            <person name="Markow T.A."/>
            <person name="Kaufman T.C."/>
            <person name="Kellis M."/>
            <person name="Gelbart W."/>
            <person name="Iyer V.N."/>
            <person name="Pollard D.A."/>
            <person name="Sackton T.B."/>
            <person name="Larracuente A.M."/>
            <person name="Singh N.D."/>
            <person name="Abad J.P."/>
            <person name="Abt D.N."/>
            <person name="Adryan B."/>
            <person name="Aguade M."/>
            <person name="Akashi H."/>
            <person name="Anderson W.W."/>
            <person name="Aquadro C.F."/>
            <person name="Ardell D.H."/>
            <person name="Arguello R."/>
            <person name="Artieri C.G."/>
            <person name="Barbash D.A."/>
            <person name="Barker D."/>
            <person name="Barsanti P."/>
            <person name="Batterham P."/>
            <person name="Batzoglou S."/>
            <person name="Begun D."/>
            <person name="Bhutkar A."/>
            <person name="Blanco E."/>
            <person name="Bosak S.A."/>
            <person name="Bradley R.K."/>
            <person name="Brand A.D."/>
            <person name="Brent M.R."/>
            <person name="Brooks A.N."/>
            <person name="Brown R.H."/>
            <person name="Butlin R.K."/>
            <person name="Caggese C."/>
            <person name="Calvi B.R."/>
            <person name="Bernardo de Carvalho A."/>
            <person name="Caspi A."/>
            <person name="Castrezana S."/>
            <person name="Celniker S.E."/>
            <person name="Chang J.L."/>
            <person name="Chapple C."/>
            <person name="Chatterji S."/>
            <person name="Chinwalla A."/>
            <person name="Civetta A."/>
            <person name="Clifton S.W."/>
            <person name="Comeron J.M."/>
            <person name="Costello J.C."/>
            <person name="Coyne J.A."/>
            <person name="Daub J."/>
            <person name="David R.G."/>
            <person name="Delcher A.L."/>
            <person name="Delehaunty K."/>
            <person name="Do C.B."/>
            <person name="Ebling H."/>
            <person name="Edwards K."/>
            <person name="Eickbush T."/>
            <person name="Evans J.D."/>
            <person name="Filipski A."/>
            <person name="Findeiss S."/>
            <person name="Freyhult E."/>
            <person name="Fulton L."/>
            <person name="Fulton R."/>
            <person name="Garcia A.C."/>
            <person name="Gardiner A."/>
            <person name="Garfield D.A."/>
            <person name="Garvin B.E."/>
            <person name="Gibson G."/>
            <person name="Gilbert D."/>
            <person name="Gnerre S."/>
            <person name="Godfrey J."/>
            <person name="Good R."/>
            <person name="Gotea V."/>
            <person name="Gravely B."/>
            <person name="Greenberg A.J."/>
            <person name="Griffiths-Jones S."/>
            <person name="Gross S."/>
            <person name="Guigo R."/>
            <person name="Gustafson E.A."/>
            <person name="Haerty W."/>
            <person name="Hahn M.W."/>
            <person name="Halligan D.L."/>
            <person name="Halpern A.L."/>
            <person name="Halter G.M."/>
            <person name="Han M.V."/>
            <person name="Heger A."/>
            <person name="Hillier L."/>
            <person name="Hinrichs A.S."/>
            <person name="Holmes I."/>
            <person name="Hoskins R.A."/>
            <person name="Hubisz M.J."/>
            <person name="Hultmark D."/>
            <person name="Huntley M.A."/>
            <person name="Jaffe D.B."/>
            <person name="Jagadeeshan S."/>
            <person name="Jeck W.R."/>
            <person name="Johnson J."/>
            <person name="Jones C.D."/>
            <person name="Jordan W.C."/>
            <person name="Karpen G.H."/>
            <person name="Kataoka E."/>
            <person name="Keightley P.D."/>
            <person name="Kheradpour P."/>
            <person name="Kirkness E.F."/>
            <person name="Koerich L.B."/>
            <person name="Kristiansen K."/>
            <person name="Kudrna D."/>
            <person name="Kulathinal R.J."/>
            <person name="Kumar S."/>
            <person name="Kwok R."/>
            <person name="Lander E."/>
            <person name="Langley C.H."/>
            <person name="Lapoint R."/>
            <person name="Lazzaro B.P."/>
            <person name="Lee S.J."/>
            <person name="Levesque L."/>
            <person name="Li R."/>
            <person name="Lin C.F."/>
            <person name="Lin M.F."/>
            <person name="Lindblad-Toh K."/>
            <person name="Llopart A."/>
            <person name="Long M."/>
            <person name="Low L."/>
            <person name="Lozovsky E."/>
            <person name="Lu J."/>
            <person name="Luo M."/>
            <person name="Machado C.A."/>
            <person name="Makalowski W."/>
            <person name="Marzo M."/>
            <person name="Matsuda M."/>
            <person name="Matzkin L."/>
            <person name="McAllister B."/>
            <person name="McBride C.S."/>
            <person name="McKernan B."/>
            <person name="McKernan K."/>
            <person name="Mendez-Lago M."/>
            <person name="Minx P."/>
            <person name="Mollenhauer M.U."/>
            <person name="Montooth K."/>
            <person name="Mount S.M."/>
            <person name="Mu X."/>
            <person name="Myers E."/>
            <person name="Negre B."/>
            <person name="Newfeld S."/>
            <person name="Nielsen R."/>
            <person name="Noor M.A."/>
            <person name="O'Grady P."/>
            <person name="Pachter L."/>
            <person name="Papaceit M."/>
            <person name="Parisi M.J."/>
            <person name="Parisi M."/>
            <person name="Parts L."/>
            <person name="Pedersen J.S."/>
            <person name="Pesole G."/>
            <person name="Phillippy A.M."/>
            <person name="Ponting C.P."/>
            <person name="Pop M."/>
            <person name="Porcelli D."/>
            <person name="Powell J.R."/>
            <person name="Prohaska S."/>
            <person name="Pruitt K."/>
            <person name="Puig M."/>
            <person name="Quesneville H."/>
            <person name="Ram K.R."/>
            <person name="Rand D."/>
            <person name="Rasmussen M.D."/>
            <person name="Reed L.K."/>
            <person name="Reenan R."/>
            <person name="Reily A."/>
            <person name="Remington K.A."/>
            <person name="Rieger T.T."/>
            <person name="Ritchie M.G."/>
            <person name="Robin C."/>
            <person name="Rogers Y.H."/>
            <person name="Rohde C."/>
            <person name="Rozas J."/>
            <person name="Rubenfield M.J."/>
            <person name="Ruiz A."/>
            <person name="Russo S."/>
            <person name="Salzberg S.L."/>
            <person name="Sanchez-Gracia A."/>
            <person name="Saranga D.J."/>
            <person name="Sato H."/>
            <person name="Schaeffer S.W."/>
            <person name="Schatz M.C."/>
            <person name="Schlenke T."/>
            <person name="Schwartz R."/>
            <person name="Segarra C."/>
            <person name="Singh R.S."/>
            <person name="Sirot L."/>
            <person name="Sirota M."/>
            <person name="Sisneros N.B."/>
            <person name="Smith C.D."/>
            <person name="Smith T.F."/>
            <person name="Spieth J."/>
            <person name="Stage D.E."/>
            <person name="Stark A."/>
            <person name="Stephan W."/>
            <person name="Strausberg R.L."/>
            <person name="Strempel S."/>
            <person name="Sturgill D."/>
            <person name="Sutton G."/>
            <person name="Sutton G.G."/>
            <person name="Tao W."/>
            <person name="Teichmann S."/>
            <person name="Tobari Y.N."/>
            <person name="Tomimura Y."/>
            <person name="Tsolas J.M."/>
            <person name="Valente V.L."/>
            <person name="Venter E."/>
            <person name="Venter J.C."/>
            <person name="Vicario S."/>
            <person name="Vieira F.G."/>
            <person name="Vilella A.J."/>
            <person name="Villasante A."/>
            <person name="Walenz B."/>
            <person name="Wang J."/>
            <person name="Wasserman M."/>
            <person name="Watts T."/>
            <person name="Wilson D."/>
            <person name="Wilson R.K."/>
            <person name="Wing R.A."/>
            <person name="Wolfner M.F."/>
            <person name="Wong A."/>
            <person name="Wong G.K."/>
            <person name="Wu C.I."/>
            <person name="Wu G."/>
            <person name="Yamamoto D."/>
            <person name="Yang H.P."/>
            <person name="Yang S.P."/>
            <person name="Yorke J.A."/>
            <person name="Yoshida K."/>
            <person name="Zdobnov E."/>
            <person name="Zhang P."/>
            <person name="Zhang Y."/>
            <person name="Zimin A.V."/>
            <person name="Baldwin J."/>
            <person name="Abdouelleil A."/>
            <person name="Abdulkadir J."/>
            <person name="Abebe A."/>
            <person name="Abera B."/>
            <person name="Abreu J."/>
            <person name="Acer S.C."/>
            <person name="Aftuck L."/>
            <person name="Alexander A."/>
            <person name="An P."/>
            <person name="Anderson E."/>
            <person name="Anderson S."/>
            <person name="Arachi H."/>
            <person name="Azer M."/>
            <person name="Bachantsang P."/>
            <person name="Barry A."/>
            <person name="Bayul T."/>
            <person name="Berlin A."/>
            <person name="Bessette D."/>
            <person name="Bloom T."/>
            <person name="Blye J."/>
            <person name="Boguslavskiy L."/>
            <person name="Bonnet C."/>
            <person name="Boukhgalter B."/>
            <person name="Bourzgui I."/>
            <person name="Brown A."/>
            <person name="Cahill P."/>
            <person name="Channer S."/>
            <person name="Cheshatsang Y."/>
            <person name="Chuda L."/>
            <person name="Citroen M."/>
            <person name="Collymore A."/>
            <person name="Cooke P."/>
            <person name="Costello M."/>
            <person name="D'Aco K."/>
            <person name="Daza R."/>
            <person name="De Haan G."/>
            <person name="DeGray S."/>
            <person name="DeMaso C."/>
            <person name="Dhargay N."/>
            <person name="Dooley K."/>
            <person name="Dooley E."/>
            <person name="Doricent M."/>
            <person name="Dorje P."/>
            <person name="Dorjee K."/>
            <person name="Dupes A."/>
            <person name="Elong R."/>
            <person name="Falk J."/>
            <person name="Farina A."/>
            <person name="Faro S."/>
            <person name="Ferguson D."/>
            <person name="Fisher S."/>
            <person name="Foley C.D."/>
            <person name="Franke A."/>
            <person name="Friedrich D."/>
            <person name="Gadbois L."/>
            <person name="Gearin G."/>
            <person name="Gearin C.R."/>
            <person name="Giannoukos G."/>
            <person name="Goode T."/>
            <person name="Graham J."/>
            <person name="Grandbois E."/>
            <person name="Grewal S."/>
            <person name="Gyaltsen K."/>
            <person name="Hafez N."/>
            <person name="Hagos B."/>
            <person name="Hall J."/>
            <person name="Henson C."/>
            <person name="Hollinger A."/>
            <person name="Honan T."/>
            <person name="Huard M.D."/>
            <person name="Hughes L."/>
            <person name="Hurhula B."/>
            <person name="Husby M.E."/>
            <person name="Kamat A."/>
            <person name="Kanga B."/>
            <person name="Kashin S."/>
            <person name="Khazanovich D."/>
            <person name="Kisner P."/>
            <person name="Lance K."/>
            <person name="Lara M."/>
            <person name="Lee W."/>
            <person name="Lennon N."/>
            <person name="Letendre F."/>
            <person name="LeVine R."/>
            <person name="Lipovsky A."/>
            <person name="Liu X."/>
            <person name="Liu J."/>
            <person name="Liu S."/>
            <person name="Lokyitsang T."/>
            <person name="Lokyitsang Y."/>
            <person name="Lubonja R."/>
            <person name="Lui A."/>
            <person name="MacDonald P."/>
            <person name="Magnisalis V."/>
            <person name="Maru K."/>
            <person name="Matthews C."/>
            <person name="McCusker W."/>
            <person name="McDonough S."/>
            <person name="Mehta T."/>
            <person name="Meldrim J."/>
            <person name="Meneus L."/>
            <person name="Mihai O."/>
            <person name="Mihalev A."/>
            <person name="Mihova T."/>
            <person name="Mittelman R."/>
            <person name="Mlenga V."/>
            <person name="Montmayeur A."/>
            <person name="Mulrain L."/>
            <person name="Navidi A."/>
            <person name="Naylor J."/>
            <person name="Negash T."/>
            <person name="Nguyen T."/>
            <person name="Nguyen N."/>
            <person name="Nicol R."/>
            <person name="Norbu C."/>
            <person name="Norbu N."/>
            <person name="Novod N."/>
            <person name="O'Neill B."/>
            <person name="Osman S."/>
            <person name="Markiewicz E."/>
            <person name="Oyono O.L."/>
            <person name="Patti C."/>
            <person name="Phunkhang P."/>
            <person name="Pierre F."/>
            <person name="Priest M."/>
            <person name="Raghuraman S."/>
            <person name="Rege F."/>
            <person name="Reyes R."/>
            <person name="Rise C."/>
            <person name="Rogov P."/>
            <person name="Ross K."/>
            <person name="Ryan E."/>
            <person name="Settipalli S."/>
            <person name="Shea T."/>
            <person name="Sherpa N."/>
            <person name="Shi L."/>
            <person name="Shih D."/>
            <person name="Sparrow T."/>
            <person name="Spaulding J."/>
            <person name="Stalker J."/>
            <person name="Stange-Thomann N."/>
            <person name="Stavropoulos S."/>
            <person name="Stone C."/>
            <person name="Strader C."/>
            <person name="Tesfaye S."/>
            <person name="Thomson T."/>
            <person name="Thoulutsang Y."/>
            <person name="Thoulutsang D."/>
            <person name="Topham K."/>
            <person name="Topping I."/>
            <person name="Tsamla T."/>
            <person name="Vassiliev H."/>
            <person name="Vo A."/>
            <person name="Wangchuk T."/>
            <person name="Wangdi T."/>
            <person name="Weiand M."/>
            <person name="Wilkinson J."/>
            <person name="Wilson A."/>
            <person name="Yadav S."/>
            <person name="Young G."/>
            <person name="Yu Q."/>
            <person name="Zembek L."/>
            <person name="Zhong D."/>
            <person name="Zimmer A."/>
            <person name="Zwirko Z."/>
            <person name="Jaffe D.B."/>
            <person name="Alvarez P."/>
            <person name="Brockman W."/>
            <person name="Butler J."/>
            <person name="Chin C."/>
            <person name="Gnerre S."/>
            <person name="Grabherr M."/>
            <person name="Kleber M."/>
            <person name="Mauceli E."/>
            <person name="MacCallum I."/>
        </authorList>
    </citation>
    <scope>NUCLEOTIDE SEQUENCE [LARGE SCALE GENOMIC DNA]</scope>
    <source>
        <strain evidence="5 6">TSC#14021-0224.01</strain>
    </source>
</reference>
<dbReference type="Gene3D" id="1.10.555.10">
    <property type="entry name" value="Rho GTPase activation protein"/>
    <property type="match status" value="1"/>
</dbReference>
<evidence type="ECO:0000259" key="4">
    <source>
        <dbReference type="PROSITE" id="PS50238"/>
    </source>
</evidence>
<dbReference type="Proteomes" id="UP000008711">
    <property type="component" value="Unassembled WGS sequence"/>
</dbReference>
<feature type="compositionally biased region" description="Acidic residues" evidence="2">
    <location>
        <begin position="725"/>
        <end position="750"/>
    </location>
</feature>
<reference evidence="5 6" key="2">
    <citation type="journal article" date="2008" name="Bioinformatics">
        <title>Assembly reconciliation.</title>
        <authorList>
            <person name="Zimin A.V."/>
            <person name="Smith D.R."/>
            <person name="Sutton G."/>
            <person name="Yorke J.A."/>
        </authorList>
    </citation>
    <scope>NUCLEOTIDE SEQUENCE [LARGE SCALE GENOMIC DNA]</scope>
    <source>
        <strain evidence="5 6">TSC#14021-0224.01</strain>
    </source>
</reference>
<feature type="compositionally biased region" description="Polar residues" evidence="2">
    <location>
        <begin position="542"/>
        <end position="563"/>
    </location>
</feature>
<feature type="region of interest" description="Disordered" evidence="2">
    <location>
        <begin position="491"/>
        <end position="570"/>
    </location>
</feature>
<feature type="region of interest" description="Disordered" evidence="2">
    <location>
        <begin position="105"/>
        <end position="130"/>
    </location>
</feature>
<feature type="compositionally biased region" description="Low complexity" evidence="2">
    <location>
        <begin position="523"/>
        <end position="541"/>
    </location>
</feature>
<dbReference type="GO" id="GO:0007480">
    <property type="term" value="P:imaginal disc-derived leg morphogenesis"/>
    <property type="evidence" value="ECO:0007669"/>
    <property type="project" value="EnsemblMetazoa"/>
</dbReference>
<feature type="compositionally biased region" description="Polar residues" evidence="2">
    <location>
        <begin position="512"/>
        <end position="522"/>
    </location>
</feature>
<proteinExistence type="predicted"/>
<name>B3NMK2_DROER</name>
<dbReference type="eggNOG" id="KOG1453">
    <property type="taxonomic scope" value="Eukaryota"/>
</dbReference>
<feature type="region of interest" description="Disordered" evidence="2">
    <location>
        <begin position="701"/>
        <end position="763"/>
    </location>
</feature>
<dbReference type="FunFam" id="1.10.555.10:FF:000056">
    <property type="entry name" value="AGAP001687-PB"/>
    <property type="match status" value="1"/>
</dbReference>
<dbReference type="EMBL" id="CH954179">
    <property type="protein sequence ID" value="EDV54941.2"/>
    <property type="molecule type" value="Genomic_DNA"/>
</dbReference>
<evidence type="ECO:0000256" key="1">
    <source>
        <dbReference type="ARBA" id="ARBA00022468"/>
    </source>
</evidence>